<dbReference type="AlphaFoldDB" id="A0A382TUA0"/>
<organism evidence="1">
    <name type="scientific">marine metagenome</name>
    <dbReference type="NCBI Taxonomy" id="408172"/>
    <lineage>
        <taxon>unclassified sequences</taxon>
        <taxon>metagenomes</taxon>
        <taxon>ecological metagenomes</taxon>
    </lineage>
</organism>
<evidence type="ECO:0000313" key="1">
    <source>
        <dbReference type="EMBL" id="SVD25634.1"/>
    </source>
</evidence>
<gene>
    <name evidence="1" type="ORF">METZ01_LOCUS378488</name>
</gene>
<feature type="non-terminal residue" evidence="1">
    <location>
        <position position="117"/>
    </location>
</feature>
<protein>
    <recommendedName>
        <fullName evidence="2">Amidohydrolase-related domain-containing protein</fullName>
    </recommendedName>
</protein>
<sequence length="117" mass="13463">MSQKTNIIYDSHAYCIPNLNGNGGFEDISEFRKHLQLAGGIMGHSLPAWRKSDRKTNDNYKMVYPEPNWSFDSLKNVELNLKGHGRFEWKEKGENYIKQILPPTISGMEYSVENLIA</sequence>
<reference evidence="1" key="1">
    <citation type="submission" date="2018-05" db="EMBL/GenBank/DDBJ databases">
        <authorList>
            <person name="Lanie J.A."/>
            <person name="Ng W.-L."/>
            <person name="Kazmierczak K.M."/>
            <person name="Andrzejewski T.M."/>
            <person name="Davidsen T.M."/>
            <person name="Wayne K.J."/>
            <person name="Tettelin H."/>
            <person name="Glass J.I."/>
            <person name="Rusch D."/>
            <person name="Podicherti R."/>
            <person name="Tsui H.-C.T."/>
            <person name="Winkler M.E."/>
        </authorList>
    </citation>
    <scope>NUCLEOTIDE SEQUENCE</scope>
</reference>
<evidence type="ECO:0008006" key="2">
    <source>
        <dbReference type="Google" id="ProtNLM"/>
    </source>
</evidence>
<dbReference type="EMBL" id="UINC01139218">
    <property type="protein sequence ID" value="SVD25634.1"/>
    <property type="molecule type" value="Genomic_DNA"/>
</dbReference>
<proteinExistence type="predicted"/>
<accession>A0A382TUA0</accession>
<name>A0A382TUA0_9ZZZZ</name>